<protein>
    <submittedName>
        <fullName evidence="1">Alpha/beta hydrolase</fullName>
    </submittedName>
</protein>
<name>A0A6G7VNU6_9RHOB</name>
<gene>
    <name evidence="1" type="ORF">G8E03_12745</name>
</gene>
<accession>A0A6G7VNU6</accession>
<evidence type="ECO:0000313" key="2">
    <source>
        <dbReference type="Proteomes" id="UP000500791"/>
    </source>
</evidence>
<reference evidence="1 2" key="1">
    <citation type="submission" date="2020-03" db="EMBL/GenBank/DDBJ databases">
        <title>Complete genome sequence of Monaibacterium sp. ALG8 with diverse plasmids.</title>
        <authorList>
            <person name="Sun C."/>
        </authorList>
    </citation>
    <scope>NUCLEOTIDE SEQUENCE [LARGE SCALE GENOMIC DNA]</scope>
    <source>
        <strain evidence="1 2">ALG8</strain>
    </source>
</reference>
<evidence type="ECO:0000313" key="1">
    <source>
        <dbReference type="EMBL" id="QIK41546.1"/>
    </source>
</evidence>
<dbReference type="Gene3D" id="3.40.50.1820">
    <property type="entry name" value="alpha/beta hydrolase"/>
    <property type="match status" value="1"/>
</dbReference>
<sequence length="247" mass="26963">MLTDGCVVPSRFDFYHSERLKIDPPMQNSPIATVIEADNPKSIVMFAAGRGGHPMRHLPFLTALARRGNRIVAPHFEMLKTAVPGKAELDARIEIMDAAIQRHALGTLPLMGIGHSIGAVVLLAMAGGRGETLAGERFAAKRLVAFRGLALFAPPTDFFRRPGAVHDVRTPIEVWIGAKDTITPPDQALFLKSALNGQVAINVHIDDEAGHFTYMNELPPGMVDTHPDRSTYLMSLSEEVARFIENP</sequence>
<dbReference type="RefSeq" id="WP_166192535.1">
    <property type="nucleotide sequence ID" value="NZ_CP049811.1"/>
</dbReference>
<organism evidence="1 2">
    <name type="scientific">Pontivivens nitratireducens</name>
    <dbReference type="NCBI Taxonomy" id="2758038"/>
    <lineage>
        <taxon>Bacteria</taxon>
        <taxon>Pseudomonadati</taxon>
        <taxon>Pseudomonadota</taxon>
        <taxon>Alphaproteobacteria</taxon>
        <taxon>Rhodobacterales</taxon>
        <taxon>Paracoccaceae</taxon>
        <taxon>Pontivivens</taxon>
    </lineage>
</organism>
<dbReference type="InterPro" id="IPR029058">
    <property type="entry name" value="AB_hydrolase_fold"/>
</dbReference>
<keyword evidence="1" id="KW-0378">Hydrolase</keyword>
<dbReference type="Proteomes" id="UP000500791">
    <property type="component" value="Chromosome"/>
</dbReference>
<dbReference type="AlphaFoldDB" id="A0A6G7VNU6"/>
<dbReference type="SUPFAM" id="SSF53474">
    <property type="entry name" value="alpha/beta-Hydrolases"/>
    <property type="match status" value="1"/>
</dbReference>
<dbReference type="EMBL" id="CP049811">
    <property type="protein sequence ID" value="QIK41546.1"/>
    <property type="molecule type" value="Genomic_DNA"/>
</dbReference>
<keyword evidence="2" id="KW-1185">Reference proteome</keyword>
<dbReference type="GO" id="GO:0016787">
    <property type="term" value="F:hydrolase activity"/>
    <property type="evidence" value="ECO:0007669"/>
    <property type="project" value="UniProtKB-KW"/>
</dbReference>
<proteinExistence type="predicted"/>
<dbReference type="KEGG" id="mon:G8E03_12745"/>